<sequence>MEDKKLKSLLKLDDYFYYFYLLKADVFKDRIENSDEIIRQSMHCASLCAKELKEQKIGLSDLKNKYGLVFEEGISQNIFNLYDLALFESPNKIIFHKDNIKILEDEMAKEDKQIFSKVSPKEIITCHEIYHKLEEDRLITDNIYVSYKLFGFIKKKVKLKSPSEIGAMVFAKEFLDLDFNPALLDYFLARAYNGEEIIFNKLIGEKDESIL</sequence>
<keyword evidence="2" id="KW-1185">Reference proteome</keyword>
<reference evidence="1 2" key="1">
    <citation type="journal article" date="2025" name="Anaerobe">
        <title>Description of Anaerococcus kampingiae sp. nov., Anaerococcus groningensis sp. nov., Anaerococcus martiniensis sp. nov., and Anaerococcus cruorum sp. nov., isolated from human clinical specimens.</title>
        <authorList>
            <person name="Boiten K.E."/>
            <person name="Meijer J."/>
            <person name="van Wezel E.M."/>
            <person name="Veloo A.C.M."/>
        </authorList>
    </citation>
    <scope>NUCLEOTIDE SEQUENCE [LARGE SCALE GENOMIC DNA]</scope>
    <source>
        <strain evidence="1 2">ENR0874</strain>
    </source>
</reference>
<name>A0ABW9MBW0_9FIRM</name>
<gene>
    <name evidence="1" type="ORF">ACCQ42_00535</name>
</gene>
<dbReference type="Proteomes" id="UP001637994">
    <property type="component" value="Unassembled WGS sequence"/>
</dbReference>
<organism evidence="1 2">
    <name type="scientific">Anaerococcus kampingae</name>
    <dbReference type="NCBI Taxonomy" id="3115614"/>
    <lineage>
        <taxon>Bacteria</taxon>
        <taxon>Bacillati</taxon>
        <taxon>Bacillota</taxon>
        <taxon>Tissierellia</taxon>
        <taxon>Tissierellales</taxon>
        <taxon>Peptoniphilaceae</taxon>
        <taxon>Anaerococcus</taxon>
    </lineage>
</organism>
<evidence type="ECO:0000313" key="2">
    <source>
        <dbReference type="Proteomes" id="UP001637994"/>
    </source>
</evidence>
<protein>
    <submittedName>
        <fullName evidence="1">Uncharacterized protein</fullName>
    </submittedName>
</protein>
<dbReference type="RefSeq" id="WP_106460711.1">
    <property type="nucleotide sequence ID" value="NZ_JBGMEF010000003.1"/>
</dbReference>
<comment type="caution">
    <text evidence="1">The sequence shown here is derived from an EMBL/GenBank/DDBJ whole genome shotgun (WGS) entry which is preliminary data.</text>
</comment>
<evidence type="ECO:0000313" key="1">
    <source>
        <dbReference type="EMBL" id="MFO3666271.1"/>
    </source>
</evidence>
<dbReference type="EMBL" id="JBGMEF010000003">
    <property type="protein sequence ID" value="MFO3666271.1"/>
    <property type="molecule type" value="Genomic_DNA"/>
</dbReference>
<proteinExistence type="predicted"/>
<accession>A0ABW9MBW0</accession>